<dbReference type="InterPro" id="IPR000639">
    <property type="entry name" value="Epox_hydrolase-like"/>
</dbReference>
<keyword evidence="2" id="KW-0378">Hydrolase</keyword>
<evidence type="ECO:0000313" key="3">
    <source>
        <dbReference type="Proteomes" id="UP000245884"/>
    </source>
</evidence>
<proteinExistence type="predicted"/>
<dbReference type="PANTHER" id="PTHR43798:SF33">
    <property type="entry name" value="HYDROLASE, PUTATIVE (AFU_ORTHOLOGUE AFUA_2G14860)-RELATED"/>
    <property type="match status" value="1"/>
</dbReference>
<dbReference type="Pfam" id="PF00561">
    <property type="entry name" value="Abhydrolase_1"/>
    <property type="match status" value="1"/>
</dbReference>
<evidence type="ECO:0000313" key="2">
    <source>
        <dbReference type="EMBL" id="PWN29484.1"/>
    </source>
</evidence>
<dbReference type="OrthoDB" id="408373at2759"/>
<reference evidence="2 3" key="1">
    <citation type="journal article" date="2018" name="Mol. Biol. Evol.">
        <title>Broad Genomic Sampling Reveals a Smut Pathogenic Ancestry of the Fungal Clade Ustilaginomycotina.</title>
        <authorList>
            <person name="Kijpornyongpan T."/>
            <person name="Mondo S.J."/>
            <person name="Barry K."/>
            <person name="Sandor L."/>
            <person name="Lee J."/>
            <person name="Lipzen A."/>
            <person name="Pangilinan J."/>
            <person name="LaButti K."/>
            <person name="Hainaut M."/>
            <person name="Henrissat B."/>
            <person name="Grigoriev I.V."/>
            <person name="Spatafora J.W."/>
            <person name="Aime M.C."/>
        </authorList>
    </citation>
    <scope>NUCLEOTIDE SEQUENCE [LARGE SCALE GENOMIC DNA]</scope>
    <source>
        <strain evidence="2 3">MCA 5214</strain>
    </source>
</reference>
<organism evidence="2 3">
    <name type="scientific">Jaminaea rosea</name>
    <dbReference type="NCBI Taxonomy" id="1569628"/>
    <lineage>
        <taxon>Eukaryota</taxon>
        <taxon>Fungi</taxon>
        <taxon>Dikarya</taxon>
        <taxon>Basidiomycota</taxon>
        <taxon>Ustilaginomycotina</taxon>
        <taxon>Exobasidiomycetes</taxon>
        <taxon>Microstromatales</taxon>
        <taxon>Microstromatales incertae sedis</taxon>
        <taxon>Jaminaea</taxon>
    </lineage>
</organism>
<dbReference type="GO" id="GO:0047372">
    <property type="term" value="F:monoacylglycerol lipase activity"/>
    <property type="evidence" value="ECO:0007669"/>
    <property type="project" value="TreeGrafter"/>
</dbReference>
<dbReference type="PRINTS" id="PR00111">
    <property type="entry name" value="ABHYDROLASE"/>
</dbReference>
<protein>
    <submittedName>
        <fullName evidence="2">Alpha/beta-hydrolase</fullName>
    </submittedName>
</protein>
<accession>A0A316UWY5</accession>
<dbReference type="GO" id="GO:0046464">
    <property type="term" value="P:acylglycerol catabolic process"/>
    <property type="evidence" value="ECO:0007669"/>
    <property type="project" value="TreeGrafter"/>
</dbReference>
<dbReference type="InterPro" id="IPR029058">
    <property type="entry name" value="AB_hydrolase_fold"/>
</dbReference>
<name>A0A316UWY5_9BASI</name>
<dbReference type="InterPro" id="IPR050266">
    <property type="entry name" value="AB_hydrolase_sf"/>
</dbReference>
<dbReference type="GO" id="GO:0016020">
    <property type="term" value="C:membrane"/>
    <property type="evidence" value="ECO:0007669"/>
    <property type="project" value="TreeGrafter"/>
</dbReference>
<dbReference type="AlphaFoldDB" id="A0A316UWY5"/>
<dbReference type="Proteomes" id="UP000245884">
    <property type="component" value="Unassembled WGS sequence"/>
</dbReference>
<dbReference type="InterPro" id="IPR000073">
    <property type="entry name" value="AB_hydrolase_1"/>
</dbReference>
<feature type="domain" description="AB hydrolase-1" evidence="1">
    <location>
        <begin position="104"/>
        <end position="334"/>
    </location>
</feature>
<keyword evidence="3" id="KW-1185">Reference proteome</keyword>
<evidence type="ECO:0000259" key="1">
    <source>
        <dbReference type="Pfam" id="PF00561"/>
    </source>
</evidence>
<gene>
    <name evidence="2" type="ORF">BDZ90DRAFT_269330</name>
</gene>
<dbReference type="PANTHER" id="PTHR43798">
    <property type="entry name" value="MONOACYLGLYCEROL LIPASE"/>
    <property type="match status" value="1"/>
</dbReference>
<dbReference type="STRING" id="1569628.A0A316UWY5"/>
<dbReference type="PRINTS" id="PR00412">
    <property type="entry name" value="EPOXHYDRLASE"/>
</dbReference>
<dbReference type="Gene3D" id="3.40.50.1820">
    <property type="entry name" value="alpha/beta hydrolase"/>
    <property type="match status" value="1"/>
</dbReference>
<dbReference type="GeneID" id="37030560"/>
<dbReference type="SUPFAM" id="SSF53474">
    <property type="entry name" value="alpha/beta-Hydrolases"/>
    <property type="match status" value="1"/>
</dbReference>
<dbReference type="EMBL" id="KZ819663">
    <property type="protein sequence ID" value="PWN29484.1"/>
    <property type="molecule type" value="Genomic_DNA"/>
</dbReference>
<sequence>MSFQSKLDSFVESFSRVFDRNASTQQQLSVAGAVAVALAGTYFTLPSFDRKTLPSVKKAPTPSKGKEGEPYPLDIFPGGNWLDTPVGRIRYYEFGPPSSSAKGHIVLVHGITTPQPWRALAPALTEAGYRVLSFDLPGRGLSDSPRVPHDTHLFMSVMTYLLAGLPAWPTRFHLLGMSLGGGIVANFAHYFPQRVDKLILMCPAGATPKNSLRPTARFFGSAYLAYPLMEAMARTLPLGLPLSSANPLVAWQARKHPGFFYSFLSSYRSGPIFDQTDVFKQVIKAGGGKVSAIWGDGDTVVPMRSLEHLGEEGEMLRKNLSVVPGGDHFIVVTRPKETAEAVLKHLAS</sequence>
<dbReference type="RefSeq" id="XP_025364096.1">
    <property type="nucleotide sequence ID" value="XM_025508737.1"/>
</dbReference>